<evidence type="ECO:0000259" key="1">
    <source>
        <dbReference type="Pfam" id="PF00239"/>
    </source>
</evidence>
<comment type="caution">
    <text evidence="2">The sequence shown here is derived from an EMBL/GenBank/DDBJ whole genome shotgun (WGS) entry which is preliminary data.</text>
</comment>
<gene>
    <name evidence="2" type="ORF">CVV68_17070</name>
</gene>
<keyword evidence="3" id="KW-1185">Reference proteome</keyword>
<sequence>MTLGVCLHGLADQVVGLSQIVDELTAKNVIVEFMAAGTQLRARAKDPFAKFQLNNGASFAQLESSISKERQAQGFKAAVVRGV</sequence>
<dbReference type="InterPro" id="IPR006119">
    <property type="entry name" value="Resolv_N"/>
</dbReference>
<dbReference type="AlphaFoldDB" id="A0A2V5L6C4"/>
<dbReference type="InterPro" id="IPR036162">
    <property type="entry name" value="Resolvase-like_N_sf"/>
</dbReference>
<organism evidence="2 3">
    <name type="scientific">Arthrobacter livingstonensis</name>
    <dbReference type="NCBI Taxonomy" id="670078"/>
    <lineage>
        <taxon>Bacteria</taxon>
        <taxon>Bacillati</taxon>
        <taxon>Actinomycetota</taxon>
        <taxon>Actinomycetes</taxon>
        <taxon>Micrococcales</taxon>
        <taxon>Micrococcaceae</taxon>
        <taxon>Arthrobacter</taxon>
    </lineage>
</organism>
<dbReference type="SUPFAM" id="SSF53041">
    <property type="entry name" value="Resolvase-like"/>
    <property type="match status" value="1"/>
</dbReference>
<evidence type="ECO:0000313" key="3">
    <source>
        <dbReference type="Proteomes" id="UP000247832"/>
    </source>
</evidence>
<proteinExistence type="predicted"/>
<feature type="domain" description="Resolvase/invertase-type recombinase catalytic" evidence="1">
    <location>
        <begin position="8"/>
        <end position="82"/>
    </location>
</feature>
<evidence type="ECO:0000313" key="2">
    <source>
        <dbReference type="EMBL" id="PYI65754.1"/>
    </source>
</evidence>
<dbReference type="Pfam" id="PF00239">
    <property type="entry name" value="Resolvase"/>
    <property type="match status" value="1"/>
</dbReference>
<dbReference type="Proteomes" id="UP000247832">
    <property type="component" value="Unassembled WGS sequence"/>
</dbReference>
<dbReference type="GO" id="GO:0003677">
    <property type="term" value="F:DNA binding"/>
    <property type="evidence" value="ECO:0007669"/>
    <property type="project" value="InterPro"/>
</dbReference>
<name>A0A2V5L6C4_9MICC</name>
<reference evidence="2 3" key="1">
    <citation type="submission" date="2018-05" db="EMBL/GenBank/DDBJ databases">
        <title>Genetic diversity of glacier-inhabiting Cryobacterium bacteria in China and description of Cryobacterium mengkeensis sp. nov. and Arthrobacter glacialis sp. nov.</title>
        <authorList>
            <person name="Liu Q."/>
            <person name="Xin Y.-H."/>
        </authorList>
    </citation>
    <scope>NUCLEOTIDE SEQUENCE [LARGE SCALE GENOMIC DNA]</scope>
    <source>
        <strain evidence="2 3">LI2</strain>
    </source>
</reference>
<dbReference type="GO" id="GO:0000150">
    <property type="term" value="F:DNA strand exchange activity"/>
    <property type="evidence" value="ECO:0007669"/>
    <property type="project" value="InterPro"/>
</dbReference>
<accession>A0A2V5L6C4</accession>
<dbReference type="OrthoDB" id="128993at2"/>
<dbReference type="EMBL" id="QJVD01000021">
    <property type="protein sequence ID" value="PYI65754.1"/>
    <property type="molecule type" value="Genomic_DNA"/>
</dbReference>
<protein>
    <recommendedName>
        <fullName evidence="1">Resolvase/invertase-type recombinase catalytic domain-containing protein</fullName>
    </recommendedName>
</protein>